<dbReference type="GO" id="GO:0010569">
    <property type="term" value="P:regulation of double-strand break repair via homologous recombination"/>
    <property type="evidence" value="ECO:0007669"/>
    <property type="project" value="TreeGrafter"/>
</dbReference>
<dbReference type="EMBL" id="HAEF01017494">
    <property type="protein sequence ID" value="SBR58653.1"/>
    <property type="molecule type" value="Transcribed_RNA"/>
</dbReference>
<feature type="region of interest" description="Disordered" evidence="1">
    <location>
        <begin position="275"/>
        <end position="309"/>
    </location>
</feature>
<dbReference type="Pfam" id="PF21669">
    <property type="entry name" value="SHLD2_OB1"/>
    <property type="match status" value="1"/>
</dbReference>
<evidence type="ECO:0000259" key="3">
    <source>
        <dbReference type="Pfam" id="PF21669"/>
    </source>
</evidence>
<feature type="domain" description="Shieldin complex subunit 2 second OB fold" evidence="4">
    <location>
        <begin position="527"/>
        <end position="612"/>
    </location>
</feature>
<protein>
    <submittedName>
        <fullName evidence="5">Family with sequence similarity 35, member A</fullName>
    </submittedName>
</protein>
<feature type="domain" description="Shieldin complex subunit 2 first OB fold" evidence="3">
    <location>
        <begin position="362"/>
        <end position="494"/>
    </location>
</feature>
<accession>A0A1A8MP85</accession>
<dbReference type="AlphaFoldDB" id="A0A1A8MP85"/>
<dbReference type="PANTHER" id="PTHR14495:SF2">
    <property type="entry name" value="SHIELDIN COMPLEX SUBUNIT 2"/>
    <property type="match status" value="1"/>
</dbReference>
<organism evidence="5">
    <name type="scientific">Nothobranchius pienaari</name>
    <dbReference type="NCBI Taxonomy" id="704102"/>
    <lineage>
        <taxon>Eukaryota</taxon>
        <taxon>Metazoa</taxon>
        <taxon>Chordata</taxon>
        <taxon>Craniata</taxon>
        <taxon>Vertebrata</taxon>
        <taxon>Euteleostomi</taxon>
        <taxon>Actinopterygii</taxon>
        <taxon>Neopterygii</taxon>
        <taxon>Teleostei</taxon>
        <taxon>Neoteleostei</taxon>
        <taxon>Acanthomorphata</taxon>
        <taxon>Ovalentaria</taxon>
        <taxon>Atherinomorphae</taxon>
        <taxon>Cyprinodontiformes</taxon>
        <taxon>Nothobranchiidae</taxon>
        <taxon>Nothobranchius</taxon>
    </lineage>
</organism>
<feature type="region of interest" description="Disordered" evidence="1">
    <location>
        <begin position="19"/>
        <end position="100"/>
    </location>
</feature>
<evidence type="ECO:0000259" key="2">
    <source>
        <dbReference type="Pfam" id="PF15793"/>
    </source>
</evidence>
<dbReference type="GO" id="GO:0005634">
    <property type="term" value="C:nucleus"/>
    <property type="evidence" value="ECO:0007669"/>
    <property type="project" value="TreeGrafter"/>
</dbReference>
<dbReference type="InterPro" id="IPR029715">
    <property type="entry name" value="FAM35A"/>
</dbReference>
<feature type="compositionally biased region" description="Basic and acidic residues" evidence="1">
    <location>
        <begin position="33"/>
        <end position="46"/>
    </location>
</feature>
<dbReference type="Gene3D" id="2.40.50.140">
    <property type="entry name" value="Nucleic acid-binding proteins"/>
    <property type="match status" value="1"/>
</dbReference>
<dbReference type="InterPro" id="IPR031589">
    <property type="entry name" value="SHLD2_C"/>
</dbReference>
<dbReference type="InterPro" id="IPR053944">
    <property type="entry name" value="SHLD2_OB2"/>
</dbReference>
<sequence length="846" mass="93533">MHEHLQLFVHKPNKLAVLRRRNGLAKQEVNSARTERKRPELDKDSGDEGCSTLPATPEYGVSSQPHSDHETDTEDQPPEVPISPEVSHEESDVAASCAPRGPHCSMCEQPKIHVFLGAPAPPCSPVSEPSAEVGREKRPPAVWKHLELTWRQGRLRPATNEPGDGVTQLLGNGEEEGGLRSQLQEHQRNCKADWTKGTVGEPMRELVSKGSDLSSEAEDGPGKDHCSTWVHEYLEGCFPATQPEPDLAVLALSTKTHYLSTWTLSQALILRGRHNLQSPSHPHTQTSPSVSSSTPELFSPEAPSTSHACPTLQAEEGGVVLQATTEGVLCSQESTNTHKSPTTKRPRISEEPVVPAGSRANRLQSPVTPLFRCVTVGRTYSVLVVVVYPCHLKEIKVKSGPSAGTFVPLASIVVMDHSGTEMKVVLWRQAAFWVLTVNAGDVLLITGLQVSEDRWRGETVLQSTFRSKLLNLGHASTLLSGPHYVDAHLLSSLCSFVREQRPLLVALPCRPVQKLDRLPYVTLRMLRVNTLVHALLQVTHSYVSSDWRNEAESRSRSAVQMKAIVSVEQPGGQQGVLILWGSAVDWLGRFHRNKNTVWDFHILLVREGLTSDLFELHSTPWSSVKALDLTDRRVQEFQRARSSWTGSRGPVELDLDTLLSQKYSGEVELRVQIWTFKFQDVLPSQNPVQPVLDSSTPLDAIVAVLSGDITYTGCARCYSELDTDTNGIYVPCYPCLPHTAVCRFYRPGVLMISGRDCSKISVQVPPVPLQKILKAPPDRLQRSSALGPLVKHIQVAAERIHHLLSNPKKTFSVTLQSHFLCDENSILISQDFTLLDFQFPSCVRSL</sequence>
<dbReference type="Pfam" id="PF22779">
    <property type="entry name" value="OB_SHLD2_2nd"/>
    <property type="match status" value="1"/>
</dbReference>
<reference evidence="5" key="1">
    <citation type="submission" date="2016-05" db="EMBL/GenBank/DDBJ databases">
        <authorList>
            <person name="Lavstsen T."/>
            <person name="Jespersen J.S."/>
        </authorList>
    </citation>
    <scope>NUCLEOTIDE SEQUENCE</scope>
    <source>
        <tissue evidence="5">Brain</tissue>
    </source>
</reference>
<feature type="region of interest" description="Disordered" evidence="1">
    <location>
        <begin position="330"/>
        <end position="359"/>
    </location>
</feature>
<feature type="compositionally biased region" description="Polar residues" evidence="1">
    <location>
        <begin position="331"/>
        <end position="340"/>
    </location>
</feature>
<feature type="compositionally biased region" description="Low complexity" evidence="1">
    <location>
        <begin position="277"/>
        <end position="295"/>
    </location>
</feature>
<dbReference type="Pfam" id="PF15793">
    <property type="entry name" value="SHLD2_C"/>
    <property type="match status" value="1"/>
</dbReference>
<dbReference type="SUPFAM" id="SSF50249">
    <property type="entry name" value="Nucleic acid-binding proteins"/>
    <property type="match status" value="1"/>
</dbReference>
<gene>
    <name evidence="5" type="primary">FAM35A</name>
</gene>
<proteinExistence type="predicted"/>
<feature type="domain" description="Shieldin complex subunit 2 C-terminal" evidence="2">
    <location>
        <begin position="670"/>
        <end position="838"/>
    </location>
</feature>
<dbReference type="PANTHER" id="PTHR14495">
    <property type="entry name" value="SHIELDIN COMPLEX SUBUNIT 2"/>
    <property type="match status" value="1"/>
</dbReference>
<evidence type="ECO:0000259" key="4">
    <source>
        <dbReference type="Pfam" id="PF22779"/>
    </source>
</evidence>
<evidence type="ECO:0000313" key="5">
    <source>
        <dbReference type="EMBL" id="SBR58653.1"/>
    </source>
</evidence>
<reference evidence="5" key="2">
    <citation type="submission" date="2016-06" db="EMBL/GenBank/DDBJ databases">
        <title>The genome of a short-lived fish provides insights into sex chromosome evolution and the genetic control of aging.</title>
        <authorList>
            <person name="Reichwald K."/>
            <person name="Felder M."/>
            <person name="Petzold A."/>
            <person name="Koch P."/>
            <person name="Groth M."/>
            <person name="Platzer M."/>
        </authorList>
    </citation>
    <scope>NUCLEOTIDE SEQUENCE</scope>
    <source>
        <tissue evidence="5">Brain</tissue>
    </source>
</reference>
<dbReference type="InterPro" id="IPR049507">
    <property type="entry name" value="SHLD2_OB1"/>
</dbReference>
<dbReference type="InterPro" id="IPR012340">
    <property type="entry name" value="NA-bd_OB-fold"/>
</dbReference>
<name>A0A1A8MP85_9TELE</name>
<evidence type="ECO:0000256" key="1">
    <source>
        <dbReference type="SAM" id="MobiDB-lite"/>
    </source>
</evidence>
<dbReference type="GO" id="GO:0035861">
    <property type="term" value="C:site of double-strand break"/>
    <property type="evidence" value="ECO:0007669"/>
    <property type="project" value="TreeGrafter"/>
</dbReference>